<sequence>MGEEAHIRSARPDGPRYDAEYDDSKLDSYENLLLLCPTHHTLIDKNSGAGFSVAKLEEMKASHERLVTESLGTGEESQREVSERMAALLLVWEQKMKLDQWELVTARLNQPIPILDDASYSQMIAAGAWLLKMRWPNRFPRTEQAFRNLHHVTADLLNHLQNCMESRNEDAWRLRREYKNIGWDPDAYKILFAEFQVERFYLYVLVIEATKAINWVITEAANEVDMFYRFDQGLVLMRDGDGIFKTWMLRLEYESDELAGENPAPHPGKNAIVEFLKEHISRDAHYFEGYNLAALVREVKAAL</sequence>
<protein>
    <recommendedName>
        <fullName evidence="1">HNH nuclease domain-containing protein</fullName>
    </recommendedName>
</protein>
<dbReference type="EMBL" id="BNBI01000001">
    <property type="protein sequence ID" value="GHE84688.1"/>
    <property type="molecule type" value="Genomic_DNA"/>
</dbReference>
<comment type="caution">
    <text evidence="2">The sequence shown here is derived from an EMBL/GenBank/DDBJ whole genome shotgun (WGS) entry which is preliminary data.</text>
</comment>
<evidence type="ECO:0000259" key="1">
    <source>
        <dbReference type="Pfam" id="PF13391"/>
    </source>
</evidence>
<reference evidence="2" key="2">
    <citation type="submission" date="2020-09" db="EMBL/GenBank/DDBJ databases">
        <authorList>
            <person name="Sun Q."/>
            <person name="Ohkuma M."/>
        </authorList>
    </citation>
    <scope>NUCLEOTIDE SEQUENCE</scope>
    <source>
        <strain evidence="2">JCM 4477</strain>
    </source>
</reference>
<dbReference type="AlphaFoldDB" id="A0A919A3G5"/>
<feature type="domain" description="HNH nuclease" evidence="1">
    <location>
        <begin position="3"/>
        <end position="45"/>
    </location>
</feature>
<gene>
    <name evidence="2" type="ORF">GCM10018772_04650</name>
</gene>
<dbReference type="InterPro" id="IPR003615">
    <property type="entry name" value="HNH_nuc"/>
</dbReference>
<dbReference type="Proteomes" id="UP000630718">
    <property type="component" value="Unassembled WGS sequence"/>
</dbReference>
<name>A0A919A3G5_9ACTN</name>
<organism evidence="2 3">
    <name type="scientific">Streptomyces fumanus</name>
    <dbReference type="NCBI Taxonomy" id="67302"/>
    <lineage>
        <taxon>Bacteria</taxon>
        <taxon>Bacillati</taxon>
        <taxon>Actinomycetota</taxon>
        <taxon>Actinomycetes</taxon>
        <taxon>Kitasatosporales</taxon>
        <taxon>Streptomycetaceae</taxon>
        <taxon>Streptomyces</taxon>
    </lineage>
</organism>
<reference evidence="2" key="1">
    <citation type="journal article" date="2014" name="Int. J. Syst. Evol. Microbiol.">
        <title>Complete genome sequence of Corynebacterium casei LMG S-19264T (=DSM 44701T), isolated from a smear-ripened cheese.</title>
        <authorList>
            <consortium name="US DOE Joint Genome Institute (JGI-PGF)"/>
            <person name="Walter F."/>
            <person name="Albersmeier A."/>
            <person name="Kalinowski J."/>
            <person name="Ruckert C."/>
        </authorList>
    </citation>
    <scope>NUCLEOTIDE SEQUENCE</scope>
    <source>
        <strain evidence="2">JCM 4477</strain>
    </source>
</reference>
<keyword evidence="3" id="KW-1185">Reference proteome</keyword>
<accession>A0A919A3G5</accession>
<evidence type="ECO:0000313" key="2">
    <source>
        <dbReference type="EMBL" id="GHE84688.1"/>
    </source>
</evidence>
<proteinExistence type="predicted"/>
<dbReference type="Pfam" id="PF13391">
    <property type="entry name" value="HNH_2"/>
    <property type="match status" value="1"/>
</dbReference>
<evidence type="ECO:0000313" key="3">
    <source>
        <dbReference type="Proteomes" id="UP000630718"/>
    </source>
</evidence>